<keyword evidence="3" id="KW-1185">Reference proteome</keyword>
<accession>A0ABS2XVK5</accession>
<evidence type="ECO:0000313" key="2">
    <source>
        <dbReference type="EMBL" id="MBN3278081.1"/>
    </source>
</evidence>
<dbReference type="PANTHER" id="PTHR22826:SF146">
    <property type="entry name" value="PROTO-ONCOGENE DBL"/>
    <property type="match status" value="1"/>
</dbReference>
<dbReference type="SUPFAM" id="SSF52087">
    <property type="entry name" value="CRAL/TRIO domain"/>
    <property type="match status" value="1"/>
</dbReference>
<dbReference type="InterPro" id="IPR051336">
    <property type="entry name" value="RhoGEF_Guanine_NuclExch_SF"/>
</dbReference>
<comment type="caution">
    <text evidence="2">The sequence shown here is derived from an EMBL/GenBank/DDBJ whole genome shotgun (WGS) entry which is preliminary data.</text>
</comment>
<organism evidence="2 3">
    <name type="scientific">Polyodon spathula</name>
    <name type="common">North American paddlefish</name>
    <name type="synonym">Squalus spathula</name>
    <dbReference type="NCBI Taxonomy" id="7913"/>
    <lineage>
        <taxon>Eukaryota</taxon>
        <taxon>Metazoa</taxon>
        <taxon>Chordata</taxon>
        <taxon>Craniata</taxon>
        <taxon>Vertebrata</taxon>
        <taxon>Euteleostomi</taxon>
        <taxon>Actinopterygii</taxon>
        <taxon>Chondrostei</taxon>
        <taxon>Acipenseriformes</taxon>
        <taxon>Polyodontidae</taxon>
        <taxon>Polyodon</taxon>
    </lineage>
</organism>
<feature type="non-terminal residue" evidence="2">
    <location>
        <position position="1"/>
    </location>
</feature>
<evidence type="ECO:0000313" key="3">
    <source>
        <dbReference type="Proteomes" id="UP001166093"/>
    </source>
</evidence>
<dbReference type="EMBL" id="JAAWVQ010076720">
    <property type="protein sequence ID" value="MBN3278081.1"/>
    <property type="molecule type" value="Genomic_DNA"/>
</dbReference>
<dbReference type="InterPro" id="IPR036865">
    <property type="entry name" value="CRAL-TRIO_dom_sf"/>
</dbReference>
<gene>
    <name evidence="2" type="primary">Mcf2_1</name>
    <name evidence="2" type="ORF">GTO93_0010754</name>
</gene>
<reference evidence="2" key="1">
    <citation type="journal article" date="2021" name="Cell">
        <title>Tracing the genetic footprints of vertebrate landing in non-teleost ray-finned fishes.</title>
        <authorList>
            <person name="Bi X."/>
            <person name="Wang K."/>
            <person name="Yang L."/>
            <person name="Pan H."/>
            <person name="Jiang H."/>
            <person name="Wei Q."/>
            <person name="Fang M."/>
            <person name="Yu H."/>
            <person name="Zhu C."/>
            <person name="Cai Y."/>
            <person name="He Y."/>
            <person name="Gan X."/>
            <person name="Zeng H."/>
            <person name="Yu D."/>
            <person name="Zhu Y."/>
            <person name="Jiang H."/>
            <person name="Qiu Q."/>
            <person name="Yang H."/>
            <person name="Zhang Y.E."/>
            <person name="Wang W."/>
            <person name="Zhu M."/>
            <person name="He S."/>
            <person name="Zhang G."/>
        </authorList>
    </citation>
    <scope>NUCLEOTIDE SEQUENCE</scope>
    <source>
        <strain evidence="2">Pddl_001</strain>
    </source>
</reference>
<dbReference type="Proteomes" id="UP001166093">
    <property type="component" value="Unassembled WGS sequence"/>
</dbReference>
<keyword evidence="1" id="KW-0344">Guanine-nucleotide releasing factor</keyword>
<name>A0ABS2XVK5_POLSP</name>
<protein>
    <submittedName>
        <fullName evidence="2">MCF2 protein</fullName>
    </submittedName>
</protein>
<proteinExistence type="predicted"/>
<sequence length="98" mass="11135">MLKMPVVMLSSVTELLRYIDENQLTPEFGGTLEYCHSDWVILRTAIESFAVTVKEIAQMLQAFGTELAETELPDDIISIEYLLIANTDKYKQLKVGLH</sequence>
<feature type="non-terminal residue" evidence="2">
    <location>
        <position position="98"/>
    </location>
</feature>
<dbReference type="PANTHER" id="PTHR22826">
    <property type="entry name" value="RHO GUANINE EXCHANGE FACTOR-RELATED"/>
    <property type="match status" value="1"/>
</dbReference>
<evidence type="ECO:0000256" key="1">
    <source>
        <dbReference type="ARBA" id="ARBA00022658"/>
    </source>
</evidence>